<dbReference type="SUPFAM" id="SSF102114">
    <property type="entry name" value="Radical SAM enzymes"/>
    <property type="match status" value="1"/>
</dbReference>
<feature type="domain" description="Putative radical SAM N-terminal" evidence="3">
    <location>
        <begin position="66"/>
        <end position="216"/>
    </location>
</feature>
<evidence type="ECO:0000313" key="5">
    <source>
        <dbReference type="Proteomes" id="UP000308489"/>
    </source>
</evidence>
<feature type="domain" description="PDZ" evidence="2">
    <location>
        <begin position="5"/>
        <end position="43"/>
    </location>
</feature>
<dbReference type="InterPro" id="IPR041489">
    <property type="entry name" value="PDZ_6"/>
</dbReference>
<dbReference type="InterPro" id="IPR013785">
    <property type="entry name" value="Aldolase_TIM"/>
</dbReference>
<dbReference type="SUPFAM" id="SSF50156">
    <property type="entry name" value="PDZ domain-like"/>
    <property type="match status" value="1"/>
</dbReference>
<dbReference type="AlphaFoldDB" id="A0A4U9RMY9"/>
<dbReference type="Gene3D" id="2.30.42.10">
    <property type="match status" value="1"/>
</dbReference>
<dbReference type="Pfam" id="PF04459">
    <property type="entry name" value="DUF512"/>
    <property type="match status" value="1"/>
</dbReference>
<proteinExistence type="predicted"/>
<name>A0A4U9RMY9_HATHI</name>
<gene>
    <name evidence="4" type="ORF">NCTC503_01564</name>
</gene>
<dbReference type="Proteomes" id="UP000308489">
    <property type="component" value="Chromosome 1"/>
</dbReference>
<protein>
    <submittedName>
        <fullName evidence="4">Fe-S oxidoreductase, related to NifB/MoaA family with PDZ N-terminal domain</fullName>
    </submittedName>
</protein>
<evidence type="ECO:0000259" key="1">
    <source>
        <dbReference type="Pfam" id="PF04459"/>
    </source>
</evidence>
<sequence length="444" mass="51306">MKNYISYIKPYSIAEEAGIEVGDFLISINNKKVNDIIDYKFLITEEYLTLNIEKSSGEIWEVEIEKDYDEELGLEFKQSIIDSARSCTNKCIFCFIDQMPKGMRNTLYFKDDDSRLAFLQGNFVTLTNMKEEEIQRIIDYKISPINISVHTTNPELRVKMLKNRFAGKVYKYMERFAEAGIIMNCQIVLCPGINNGDELKNTIEDLYKLYPQIRNVAAVPVGITKFREGLHEIEIYSKETAKKEIEELKFLQEKYIKNIGNPFIRLSDEFYVLAEEEIPETKFYGDFGQIEDGVGMIRALRNNIEGSLEYLENNKKVSFTMATGTSAYRDIKNVANVIMKKNPNISINVERILNNFFGETITVSGLLTGVDIINQLKGKELGDYIILPDNIIRKGYELAEDDKKILLDDYTINDLEKELQREIILCDYTGEDLINIINEFSREE</sequence>
<evidence type="ECO:0000259" key="3">
    <source>
        <dbReference type="Pfam" id="PF19238"/>
    </source>
</evidence>
<dbReference type="OrthoDB" id="9774724at2"/>
<dbReference type="InterPro" id="IPR045375">
    <property type="entry name" value="Put_radical_SAM-like_N"/>
</dbReference>
<dbReference type="Pfam" id="PF17820">
    <property type="entry name" value="PDZ_6"/>
    <property type="match status" value="1"/>
</dbReference>
<dbReference type="Gene3D" id="3.20.20.70">
    <property type="entry name" value="Aldolase class I"/>
    <property type="match status" value="1"/>
</dbReference>
<reference evidence="4 5" key="1">
    <citation type="submission" date="2019-05" db="EMBL/GenBank/DDBJ databases">
        <authorList>
            <consortium name="Pathogen Informatics"/>
        </authorList>
    </citation>
    <scope>NUCLEOTIDE SEQUENCE [LARGE SCALE GENOMIC DNA]</scope>
    <source>
        <strain evidence="4 5">NCTC503</strain>
    </source>
</reference>
<dbReference type="KEGG" id="hhw:NCTC503_01564"/>
<feature type="domain" description="DUF512" evidence="1">
    <location>
        <begin position="219"/>
        <end position="427"/>
    </location>
</feature>
<dbReference type="RefSeq" id="WP_138210205.1">
    <property type="nucleotide sequence ID" value="NZ_CBCRUQ010000018.1"/>
</dbReference>
<evidence type="ECO:0000313" key="4">
    <source>
        <dbReference type="EMBL" id="VTQ90240.1"/>
    </source>
</evidence>
<dbReference type="Pfam" id="PF19238">
    <property type="entry name" value="Radical_SAM_2"/>
    <property type="match status" value="1"/>
</dbReference>
<dbReference type="EMBL" id="LR590481">
    <property type="protein sequence ID" value="VTQ90240.1"/>
    <property type="molecule type" value="Genomic_DNA"/>
</dbReference>
<dbReference type="InterPro" id="IPR036034">
    <property type="entry name" value="PDZ_sf"/>
</dbReference>
<keyword evidence="5" id="KW-1185">Reference proteome</keyword>
<dbReference type="InterPro" id="IPR058240">
    <property type="entry name" value="rSAM_sf"/>
</dbReference>
<accession>A0A4U9RMY9</accession>
<organism evidence="4 5">
    <name type="scientific">Hathewaya histolytica</name>
    <name type="common">Clostridium histolyticum</name>
    <dbReference type="NCBI Taxonomy" id="1498"/>
    <lineage>
        <taxon>Bacteria</taxon>
        <taxon>Bacillati</taxon>
        <taxon>Bacillota</taxon>
        <taxon>Clostridia</taxon>
        <taxon>Eubacteriales</taxon>
        <taxon>Clostridiaceae</taxon>
        <taxon>Hathewaya</taxon>
    </lineage>
</organism>
<evidence type="ECO:0000259" key="2">
    <source>
        <dbReference type="Pfam" id="PF17820"/>
    </source>
</evidence>
<dbReference type="InterPro" id="IPR007549">
    <property type="entry name" value="DUF512"/>
</dbReference>